<comment type="caution">
    <text evidence="3">The sequence shown here is derived from an EMBL/GenBank/DDBJ whole genome shotgun (WGS) entry which is preliminary data.</text>
</comment>
<accession>A0ABS0SZ60</accession>
<dbReference type="SUPFAM" id="SSF50475">
    <property type="entry name" value="FMN-binding split barrel"/>
    <property type="match status" value="1"/>
</dbReference>
<dbReference type="EMBL" id="JADWOX010000009">
    <property type="protein sequence ID" value="MBI1684889.1"/>
    <property type="molecule type" value="Genomic_DNA"/>
</dbReference>
<evidence type="ECO:0000313" key="4">
    <source>
        <dbReference type="Proteomes" id="UP000639859"/>
    </source>
</evidence>
<sequence length="174" mass="18366">MPTDSLSCSDGEAALISPEQRRRIDAVLDDNQVMTLATNRPDGWPQATHVNYLHDGGALYFVVARESQKLANVQRDGRVSITIGGAGRSRAIGLSMAAMVTEVTDVGRISQLNTLLWSTPAGAAFSPHPAANSIAVLKAEPRIVSLVDYAKPPGQSQTVVMEASQTSSALSAHA</sequence>
<keyword evidence="4" id="KW-1185">Reference proteome</keyword>
<dbReference type="PANTHER" id="PTHR35176">
    <property type="entry name" value="HEME OXYGENASE HI_0854-RELATED"/>
    <property type="match status" value="1"/>
</dbReference>
<protein>
    <submittedName>
        <fullName evidence="3">Pyridoxamine 5'-phosphate oxidase family protein</fullName>
    </submittedName>
</protein>
<organism evidence="3 4">
    <name type="scientific">Caulobacter hibisci</name>
    <dbReference type="NCBI Taxonomy" id="2035993"/>
    <lineage>
        <taxon>Bacteria</taxon>
        <taxon>Pseudomonadati</taxon>
        <taxon>Pseudomonadota</taxon>
        <taxon>Alphaproteobacteria</taxon>
        <taxon>Caulobacterales</taxon>
        <taxon>Caulobacteraceae</taxon>
        <taxon>Caulobacter</taxon>
    </lineage>
</organism>
<gene>
    <name evidence="3" type="ORF">I4Q42_14545</name>
</gene>
<dbReference type="RefSeq" id="WP_198576800.1">
    <property type="nucleotide sequence ID" value="NZ_JADWOX010000009.1"/>
</dbReference>
<feature type="domain" description="Pyridoxamine 5'-phosphate oxidase N-terminal" evidence="2">
    <location>
        <begin position="23"/>
        <end position="141"/>
    </location>
</feature>
<evidence type="ECO:0000313" key="3">
    <source>
        <dbReference type="EMBL" id="MBI1684889.1"/>
    </source>
</evidence>
<dbReference type="Proteomes" id="UP000639859">
    <property type="component" value="Unassembled WGS sequence"/>
</dbReference>
<proteinExistence type="predicted"/>
<dbReference type="Gene3D" id="2.30.110.10">
    <property type="entry name" value="Electron Transport, Fmn-binding Protein, Chain A"/>
    <property type="match status" value="1"/>
</dbReference>
<dbReference type="Pfam" id="PF01243">
    <property type="entry name" value="PNPOx_N"/>
    <property type="match status" value="1"/>
</dbReference>
<keyword evidence="1" id="KW-0560">Oxidoreductase</keyword>
<evidence type="ECO:0000256" key="1">
    <source>
        <dbReference type="ARBA" id="ARBA00023002"/>
    </source>
</evidence>
<dbReference type="InterPro" id="IPR052019">
    <property type="entry name" value="F420H2_bilvrd_red/Heme_oxyg"/>
</dbReference>
<dbReference type="PANTHER" id="PTHR35176:SF6">
    <property type="entry name" value="HEME OXYGENASE HI_0854-RELATED"/>
    <property type="match status" value="1"/>
</dbReference>
<reference evidence="3 4" key="1">
    <citation type="submission" date="2020-11" db="EMBL/GenBank/DDBJ databases">
        <title>genome sequence of strain KACC 18849.</title>
        <authorList>
            <person name="Gao J."/>
            <person name="Zhang X."/>
        </authorList>
    </citation>
    <scope>NUCLEOTIDE SEQUENCE [LARGE SCALE GENOMIC DNA]</scope>
    <source>
        <strain evidence="3 4">KACC 18849</strain>
    </source>
</reference>
<name>A0ABS0SZ60_9CAUL</name>
<dbReference type="InterPro" id="IPR012349">
    <property type="entry name" value="Split_barrel_FMN-bd"/>
</dbReference>
<dbReference type="InterPro" id="IPR011576">
    <property type="entry name" value="Pyridox_Oxase_N"/>
</dbReference>
<evidence type="ECO:0000259" key="2">
    <source>
        <dbReference type="Pfam" id="PF01243"/>
    </source>
</evidence>